<dbReference type="Gene3D" id="2.20.230.10">
    <property type="entry name" value="Resuscitation-promoting factor rpfb"/>
    <property type="match status" value="1"/>
</dbReference>
<dbReference type="SUPFAM" id="SSF54106">
    <property type="entry name" value="LysM domain"/>
    <property type="match status" value="1"/>
</dbReference>
<evidence type="ECO:0000259" key="2">
    <source>
        <dbReference type="PROSITE" id="PS51109"/>
    </source>
</evidence>
<name>A0A7X2ZDP8_9BACL</name>
<dbReference type="InterPro" id="IPR016047">
    <property type="entry name" value="M23ase_b-sheet_dom"/>
</dbReference>
<dbReference type="CDD" id="cd00118">
    <property type="entry name" value="LysM"/>
    <property type="match status" value="1"/>
</dbReference>
<dbReference type="SMART" id="SM00257">
    <property type="entry name" value="LysM"/>
    <property type="match status" value="1"/>
</dbReference>
<dbReference type="InterPro" id="IPR036779">
    <property type="entry name" value="LysM_dom_sf"/>
</dbReference>
<dbReference type="InterPro" id="IPR018392">
    <property type="entry name" value="LysM"/>
</dbReference>
<dbReference type="SUPFAM" id="SSF51261">
    <property type="entry name" value="Duplicated hybrid motif"/>
    <property type="match status" value="1"/>
</dbReference>
<reference evidence="4 5" key="1">
    <citation type="submission" date="2019-11" db="EMBL/GenBank/DDBJ databases">
        <title>Draft genome sequences of five Paenibacillus species of dairy origin.</title>
        <authorList>
            <person name="Olajide A.M."/>
            <person name="Chen S."/>
            <person name="Lapointe G."/>
        </authorList>
    </citation>
    <scope>NUCLEOTIDE SEQUENCE [LARGE SCALE GENOMIC DNA]</scope>
    <source>
        <strain evidence="4 5">2CS3</strain>
    </source>
</reference>
<dbReference type="PROSITE" id="PS51782">
    <property type="entry name" value="LYSM"/>
    <property type="match status" value="1"/>
</dbReference>
<dbReference type="EMBL" id="WNZX01000020">
    <property type="protein sequence ID" value="MUG73035.1"/>
    <property type="molecule type" value="Genomic_DNA"/>
</dbReference>
<dbReference type="SMART" id="SM01208">
    <property type="entry name" value="G5"/>
    <property type="match status" value="1"/>
</dbReference>
<dbReference type="GO" id="GO:0004222">
    <property type="term" value="F:metalloendopeptidase activity"/>
    <property type="evidence" value="ECO:0007669"/>
    <property type="project" value="TreeGrafter"/>
</dbReference>
<proteinExistence type="predicted"/>
<feature type="domain" description="LysM" evidence="3">
    <location>
        <begin position="213"/>
        <end position="257"/>
    </location>
</feature>
<dbReference type="Pfam" id="PF01551">
    <property type="entry name" value="Peptidase_M23"/>
    <property type="match status" value="1"/>
</dbReference>
<accession>A0A7X2ZDP8</accession>
<evidence type="ECO:0000313" key="4">
    <source>
        <dbReference type="EMBL" id="MUG73035.1"/>
    </source>
</evidence>
<dbReference type="InterPro" id="IPR011055">
    <property type="entry name" value="Dup_hybrid_motif"/>
</dbReference>
<dbReference type="Gene3D" id="3.10.350.10">
    <property type="entry name" value="LysM domain"/>
    <property type="match status" value="1"/>
</dbReference>
<dbReference type="CDD" id="cd12797">
    <property type="entry name" value="M23_peptidase"/>
    <property type="match status" value="1"/>
</dbReference>
<dbReference type="Pfam" id="PF07501">
    <property type="entry name" value="G5"/>
    <property type="match status" value="1"/>
</dbReference>
<organism evidence="4 5">
    <name type="scientific">Paenibacillus validus</name>
    <dbReference type="NCBI Taxonomy" id="44253"/>
    <lineage>
        <taxon>Bacteria</taxon>
        <taxon>Bacillati</taxon>
        <taxon>Bacillota</taxon>
        <taxon>Bacilli</taxon>
        <taxon>Bacillales</taxon>
        <taxon>Paenibacillaceae</taxon>
        <taxon>Paenibacillus</taxon>
    </lineage>
</organism>
<dbReference type="RefSeq" id="WP_141336062.1">
    <property type="nucleotide sequence ID" value="NZ_JBDLZV010000001.1"/>
</dbReference>
<dbReference type="AlphaFoldDB" id="A0A7X2ZDP8"/>
<dbReference type="Gene3D" id="2.70.70.10">
    <property type="entry name" value="Glucose Permease (Domain IIA)"/>
    <property type="match status" value="1"/>
</dbReference>
<protein>
    <submittedName>
        <fullName evidence="4">Peptidoglycan DD-metalloendopeptidase family protein</fullName>
    </submittedName>
</protein>
<keyword evidence="5" id="KW-1185">Reference proteome</keyword>
<dbReference type="InterPro" id="IPR011098">
    <property type="entry name" value="G5_dom"/>
</dbReference>
<dbReference type="Pfam" id="PF01476">
    <property type="entry name" value="LysM"/>
    <property type="match status" value="1"/>
</dbReference>
<dbReference type="InterPro" id="IPR050570">
    <property type="entry name" value="Cell_wall_metabolism_enzyme"/>
</dbReference>
<evidence type="ECO:0000259" key="3">
    <source>
        <dbReference type="PROSITE" id="PS51782"/>
    </source>
</evidence>
<dbReference type="PANTHER" id="PTHR21666:SF270">
    <property type="entry name" value="MUREIN HYDROLASE ACTIVATOR ENVC"/>
    <property type="match status" value="1"/>
</dbReference>
<dbReference type="PROSITE" id="PS51109">
    <property type="entry name" value="G5"/>
    <property type="match status" value="1"/>
</dbReference>
<evidence type="ECO:0000256" key="1">
    <source>
        <dbReference type="ARBA" id="ARBA00022729"/>
    </source>
</evidence>
<sequence length="472" mass="52317">MKLSVDLFNYHRRKWIFTLIALILGAVGIVAYVNASAIDRYRVYLDQTYIGSVSNQEIVQEWIKKKEQALSAQFPHASMKLQGGQVRFELERTIRKDYDNNLVITELEKRLTPAAVGVEIRIGGKAIGVVKDYDTAQALLEGIKRKYHPDTLNANEVRSLSAADNDDKTGKPVLESLQFVQEVSLQKTVTSPDKISAVDQIRSTLETGGVEPVKYTVQEGDCVSCIAKKFNIPLALLYKNNPWIQDDFINIGDVLDLTVSKPILSVQSLEKRTDTLTIPRGTQVQNDPSMRVGVSQVVQEGKDGIKQITYRLTKINGELVEEVPENEVVLEEPVDKIVRQGTKVIPGNGTGKFVWPIVSPKLTSEFGKRWGKLHAGADAVSSNRSILASDRGKVAFAGEKSGYGNCIIIDHQNGYQTLYAHLSKIEVKSGQTVEKGEKIGVMGSTGNSTGIHLHFEIRKNGTQQNPLKYLNR</sequence>
<comment type="caution">
    <text evidence="4">The sequence shown here is derived from an EMBL/GenBank/DDBJ whole genome shotgun (WGS) entry which is preliminary data.</text>
</comment>
<gene>
    <name evidence="4" type="ORF">GNP93_20595</name>
</gene>
<dbReference type="PANTHER" id="PTHR21666">
    <property type="entry name" value="PEPTIDASE-RELATED"/>
    <property type="match status" value="1"/>
</dbReference>
<keyword evidence="1" id="KW-0732">Signal</keyword>
<feature type="domain" description="G5" evidence="2">
    <location>
        <begin position="263"/>
        <end position="344"/>
    </location>
</feature>
<dbReference type="Proteomes" id="UP000450917">
    <property type="component" value="Unassembled WGS sequence"/>
</dbReference>
<evidence type="ECO:0000313" key="5">
    <source>
        <dbReference type="Proteomes" id="UP000450917"/>
    </source>
</evidence>